<keyword evidence="11" id="KW-0969">Cilium</keyword>
<keyword evidence="12" id="KW-1185">Reference proteome</keyword>
<dbReference type="InterPro" id="IPR011491">
    <property type="entry name" value="FlgE_D2"/>
</dbReference>
<dbReference type="Proteomes" id="UP000094626">
    <property type="component" value="Chromosome"/>
</dbReference>
<dbReference type="GO" id="GO:0005829">
    <property type="term" value="C:cytosol"/>
    <property type="evidence" value="ECO:0007669"/>
    <property type="project" value="TreeGrafter"/>
</dbReference>
<dbReference type="GO" id="GO:0009424">
    <property type="term" value="C:bacterial-type flagellum hook"/>
    <property type="evidence" value="ECO:0007669"/>
    <property type="project" value="TreeGrafter"/>
</dbReference>
<dbReference type="Pfam" id="PF06429">
    <property type="entry name" value="Flg_bbr_C"/>
    <property type="match status" value="1"/>
</dbReference>
<proteinExistence type="inferred from homology"/>
<dbReference type="Gene3D" id="2.60.98.20">
    <property type="entry name" value="Flagellar hook protein FlgE"/>
    <property type="match status" value="1"/>
</dbReference>
<dbReference type="PANTHER" id="PTHR30435">
    <property type="entry name" value="FLAGELLAR PROTEIN"/>
    <property type="match status" value="1"/>
</dbReference>
<feature type="domain" description="Flagellar basal-body/hook protein C-terminal" evidence="8">
    <location>
        <begin position="406"/>
        <end position="449"/>
    </location>
</feature>
<evidence type="ECO:0000256" key="6">
    <source>
        <dbReference type="SAM" id="SignalP"/>
    </source>
</evidence>
<evidence type="ECO:0000256" key="2">
    <source>
        <dbReference type="ARBA" id="ARBA00009677"/>
    </source>
</evidence>
<sequence length="451" mass="46342">MSLYSALYAGVSGLSAQSSAMATVADNITNVNTIGYKGTSAQFQSLVTGGSLTSSYSAGGVAATPKALISKQGLLQASSSLTDIGIDGSGFFVVRSSADANGAIAYTRAGSFTTDSSGYLRNTAGYYLMGWPLDTSGNYVNNGSMDSLQPIRPTALTGAAAPTTSIQLRANLDSTAEAVTGYVSGSMANGTTTPQFARSIQVYDSQGTAHTLTMNFVKTGANTWQAEITGNSADIGKFNGTDITAPADGAEGSQVLLASATVSFNADGSLKLTTRDGQTTPDPLFQPLDIQWRNQADSEPITLDLGANGQLNGLTQFGSTSALLSSTIDGGMLGTVSSVSISDTGVVSAVFDDGTSRPIYQLPIATFQNPDGLTRISGNAYIVSQQSGNAAINEPGTVGGGTLSASMLEASNVDLAAEFSNMILFQRAYSASSKIITTVDDMLQEVSNLKR</sequence>
<gene>
    <name evidence="11" type="ORF">BES08_12270</name>
</gene>
<evidence type="ECO:0000259" key="10">
    <source>
        <dbReference type="Pfam" id="PF22692"/>
    </source>
</evidence>
<dbReference type="SUPFAM" id="SSF117143">
    <property type="entry name" value="Flagellar hook protein flgE"/>
    <property type="match status" value="1"/>
</dbReference>
<comment type="similarity">
    <text evidence="2 5">Belongs to the flagella basal body rod proteins family.</text>
</comment>
<organism evidence="11 12">
    <name type="scientific">Novosphingobium resinovorum</name>
    <dbReference type="NCBI Taxonomy" id="158500"/>
    <lineage>
        <taxon>Bacteria</taxon>
        <taxon>Pseudomonadati</taxon>
        <taxon>Pseudomonadota</taxon>
        <taxon>Alphaproteobacteria</taxon>
        <taxon>Sphingomonadales</taxon>
        <taxon>Sphingomonadaceae</taxon>
        <taxon>Novosphingobium</taxon>
    </lineage>
</organism>
<evidence type="ECO:0000256" key="5">
    <source>
        <dbReference type="RuleBase" id="RU362116"/>
    </source>
</evidence>
<dbReference type="Pfam" id="PF22692">
    <property type="entry name" value="LlgE_F_G_D1"/>
    <property type="match status" value="1"/>
</dbReference>
<dbReference type="OrthoDB" id="8372879at2"/>
<feature type="domain" description="Flagellar hook protein FlgE/F/G-like D1" evidence="10">
    <location>
        <begin position="86"/>
        <end position="130"/>
    </location>
</feature>
<dbReference type="InterPro" id="IPR037058">
    <property type="entry name" value="Falgellar_hook_FlgE_sf"/>
</dbReference>
<dbReference type="EMBL" id="CP017075">
    <property type="protein sequence ID" value="AOR77440.1"/>
    <property type="molecule type" value="Genomic_DNA"/>
</dbReference>
<dbReference type="PANTHER" id="PTHR30435:SF1">
    <property type="entry name" value="FLAGELLAR HOOK PROTEIN FLGE"/>
    <property type="match status" value="1"/>
</dbReference>
<evidence type="ECO:0000313" key="11">
    <source>
        <dbReference type="EMBL" id="AOR77440.1"/>
    </source>
</evidence>
<keyword evidence="6" id="KW-0732">Signal</keyword>
<feature type="domain" description="Flagellar basal body rod protein N-terminal" evidence="7">
    <location>
        <begin position="7"/>
        <end position="37"/>
    </location>
</feature>
<keyword evidence="11" id="KW-0282">Flagellum</keyword>
<evidence type="ECO:0000259" key="7">
    <source>
        <dbReference type="Pfam" id="PF00460"/>
    </source>
</evidence>
<dbReference type="GO" id="GO:0071978">
    <property type="term" value="P:bacterial-type flagellum-dependent swarming motility"/>
    <property type="evidence" value="ECO:0007669"/>
    <property type="project" value="TreeGrafter"/>
</dbReference>
<dbReference type="NCBIfam" id="TIGR03506">
    <property type="entry name" value="FlgEFG_subfam"/>
    <property type="match status" value="1"/>
</dbReference>
<evidence type="ECO:0000259" key="8">
    <source>
        <dbReference type="Pfam" id="PF06429"/>
    </source>
</evidence>
<dbReference type="RefSeq" id="WP_069708458.1">
    <property type="nucleotide sequence ID" value="NZ_CP017075.1"/>
</dbReference>
<keyword evidence="4 5" id="KW-0975">Bacterial flagellum</keyword>
<feature type="signal peptide" evidence="6">
    <location>
        <begin position="1"/>
        <end position="22"/>
    </location>
</feature>
<protein>
    <recommendedName>
        <fullName evidence="3 5">Flagellar hook protein FlgE</fullName>
    </recommendedName>
</protein>
<dbReference type="InterPro" id="IPR001444">
    <property type="entry name" value="Flag_bb_rod_N"/>
</dbReference>
<dbReference type="InterPro" id="IPR037925">
    <property type="entry name" value="FlgE/F/G-like"/>
</dbReference>
<accession>A0A1D8A5Q2</accession>
<comment type="function">
    <text evidence="5">A flexible structure which links the flagellar filament to the drive apparatus in the basal body.</text>
</comment>
<dbReference type="GO" id="GO:0009425">
    <property type="term" value="C:bacterial-type flagellum basal body"/>
    <property type="evidence" value="ECO:0007669"/>
    <property type="project" value="UniProtKB-SubCell"/>
</dbReference>
<reference evidence="12" key="1">
    <citation type="journal article" date="2017" name="J. Biotechnol.">
        <title>Complete genome sequence of Novosphingobium resinovorum SA1, a versatile xenobiotic-degrading bacterium capable of utilizing sulfanilic acid.</title>
        <authorList>
            <person name="Hegedus B."/>
            <person name="Kos P.B."/>
            <person name="Balint B."/>
            <person name="Maroti G."/>
            <person name="Gan H.M."/>
            <person name="Perei K."/>
            <person name="Rakhely G."/>
        </authorList>
    </citation>
    <scope>NUCLEOTIDE SEQUENCE [LARGE SCALE GENOMIC DNA]</scope>
    <source>
        <strain evidence="12">SA1</strain>
    </source>
</reference>
<name>A0A1D8A5Q2_9SPHN</name>
<dbReference type="AlphaFoldDB" id="A0A1D8A5Q2"/>
<dbReference type="Pfam" id="PF00460">
    <property type="entry name" value="Flg_bb_rod"/>
    <property type="match status" value="1"/>
</dbReference>
<dbReference type="InterPro" id="IPR020013">
    <property type="entry name" value="Flagellar_FlgE/F/G"/>
</dbReference>
<dbReference type="InterPro" id="IPR053967">
    <property type="entry name" value="LlgE_F_G-like_D1"/>
</dbReference>
<evidence type="ECO:0000256" key="1">
    <source>
        <dbReference type="ARBA" id="ARBA00004117"/>
    </source>
</evidence>
<evidence type="ECO:0000256" key="3">
    <source>
        <dbReference type="ARBA" id="ARBA00019015"/>
    </source>
</evidence>
<dbReference type="Pfam" id="PF07559">
    <property type="entry name" value="FlgE_D2"/>
    <property type="match status" value="1"/>
</dbReference>
<evidence type="ECO:0000256" key="4">
    <source>
        <dbReference type="ARBA" id="ARBA00023143"/>
    </source>
</evidence>
<feature type="chain" id="PRO_5009104798" description="Flagellar hook protein FlgE" evidence="6">
    <location>
        <begin position="23"/>
        <end position="451"/>
    </location>
</feature>
<feature type="domain" description="Flagellar hook protein FlgE D2" evidence="9">
    <location>
        <begin position="171"/>
        <end position="330"/>
    </location>
</feature>
<dbReference type="NCBIfam" id="NF004242">
    <property type="entry name" value="PRK05682.2-1"/>
    <property type="match status" value="1"/>
</dbReference>
<keyword evidence="11" id="KW-0966">Cell projection</keyword>
<evidence type="ECO:0000313" key="12">
    <source>
        <dbReference type="Proteomes" id="UP000094626"/>
    </source>
</evidence>
<comment type="subcellular location">
    <subcellularLocation>
        <location evidence="1 5">Bacterial flagellum basal body</location>
    </subcellularLocation>
</comment>
<dbReference type="InterPro" id="IPR010930">
    <property type="entry name" value="Flg_bb/hook_C_dom"/>
</dbReference>
<evidence type="ECO:0000259" key="9">
    <source>
        <dbReference type="Pfam" id="PF07559"/>
    </source>
</evidence>
<dbReference type="KEGG" id="nre:BES08_12270"/>